<evidence type="ECO:0000256" key="6">
    <source>
        <dbReference type="SAM" id="MobiDB-lite"/>
    </source>
</evidence>
<reference evidence="9" key="1">
    <citation type="submission" date="2021-02" db="EMBL/GenBank/DDBJ databases">
        <title>The CRISPR/cas machinery reduction and long-range gene transfer in the hot spring cyanobacterium Synechococcus.</title>
        <authorList>
            <person name="Dvorak P."/>
            <person name="Jahodarova E."/>
            <person name="Hasler P."/>
            <person name="Poulickova A."/>
        </authorList>
    </citation>
    <scope>NUCLEOTIDE SEQUENCE</scope>
    <source>
        <strain evidence="9">Rupite</strain>
    </source>
</reference>
<dbReference type="SUPFAM" id="SSF46785">
    <property type="entry name" value="Winged helix' DNA-binding domain"/>
    <property type="match status" value="1"/>
</dbReference>
<keyword evidence="10" id="KW-1185">Reference proteome</keyword>
<keyword evidence="4 5" id="KW-0804">Transcription</keyword>
<dbReference type="Pfam" id="PF01628">
    <property type="entry name" value="HrcA"/>
    <property type="match status" value="1"/>
</dbReference>
<dbReference type="Pfam" id="PF08220">
    <property type="entry name" value="HTH_DeoR"/>
    <property type="match status" value="1"/>
</dbReference>
<dbReference type="Gene3D" id="3.30.450.40">
    <property type="match status" value="1"/>
</dbReference>
<evidence type="ECO:0000256" key="4">
    <source>
        <dbReference type="ARBA" id="ARBA00023163"/>
    </source>
</evidence>
<dbReference type="InterPro" id="IPR002571">
    <property type="entry name" value="HrcA"/>
</dbReference>
<dbReference type="Proteomes" id="UP000830835">
    <property type="component" value="Unassembled WGS sequence"/>
</dbReference>
<comment type="caution">
    <text evidence="9">The sequence shown here is derived from an EMBL/GenBank/DDBJ whole genome shotgun (WGS) entry which is preliminary data.</text>
</comment>
<dbReference type="HAMAP" id="MF_00081">
    <property type="entry name" value="HrcA"/>
    <property type="match status" value="1"/>
</dbReference>
<feature type="domain" description="HTH deoR-type" evidence="8">
    <location>
        <begin position="38"/>
        <end position="65"/>
    </location>
</feature>
<evidence type="ECO:0000256" key="1">
    <source>
        <dbReference type="ARBA" id="ARBA00022491"/>
    </source>
</evidence>
<dbReference type="PANTHER" id="PTHR34824">
    <property type="entry name" value="HEAT-INDUCIBLE TRANSCRIPTION REPRESSOR HRCA"/>
    <property type="match status" value="1"/>
</dbReference>
<keyword evidence="2 5" id="KW-0805">Transcription regulation</keyword>
<keyword evidence="1 5" id="KW-0678">Repressor</keyword>
<dbReference type="Gene3D" id="3.30.390.60">
    <property type="entry name" value="Heat-inducible transcription repressor hrca homolog, domain 3"/>
    <property type="match status" value="1"/>
</dbReference>
<organism evidence="9 10">
    <name type="scientific">Thermostichus vulcanus str. 'Rupite'</name>
    <dbReference type="NCBI Taxonomy" id="2813851"/>
    <lineage>
        <taxon>Bacteria</taxon>
        <taxon>Bacillati</taxon>
        <taxon>Cyanobacteriota</taxon>
        <taxon>Cyanophyceae</taxon>
        <taxon>Thermostichales</taxon>
        <taxon>Thermostichaceae</taxon>
        <taxon>Thermostichus</taxon>
    </lineage>
</organism>
<sequence length="388" mass="42917">MRLKLTPRQRKILWATVRSYIATAEPVGSKTLAQSYDLGVSTATIRNDLATLEQVGLLFQPHTSAGRIPSDFGYRVYVNDLLATPSSHSTGIPYDTPQPAPHPALQRLMEQLNRQLGDDLDSLLQRVAQLLAHLSGCIALITPPQGPVVAIHHVQLVAVSPGRVMVLVVTDSYQTYSAMVSPPEWPSDRLEDELQLLSNFLTLKLRGKTFAELQDLSWLKLDEEFRTYGHWLQQLLRSVVQRYLQPPLGQVFSAGMTELMRQPEFSQAQQVQAVVQLIEEGSQQLQGMIGLPPMGGVTPQPQTTAGSIDEEEGNREEDPHHPRIPVIIYIGSENPLESLHHCTVIASTYHRRSSPLGTVTLLGPTRMAYERSIAAVQAVASHLTRALA</sequence>
<feature type="region of interest" description="Disordered" evidence="6">
    <location>
        <begin position="296"/>
        <end position="321"/>
    </location>
</feature>
<dbReference type="PANTHER" id="PTHR34824:SF1">
    <property type="entry name" value="HEAT-INDUCIBLE TRANSCRIPTION REPRESSOR HRCA"/>
    <property type="match status" value="1"/>
</dbReference>
<dbReference type="InterPro" id="IPR001034">
    <property type="entry name" value="DeoR_HTH"/>
</dbReference>
<comment type="similarity">
    <text evidence="5">Belongs to the HrcA family.</text>
</comment>
<dbReference type="InterPro" id="IPR036390">
    <property type="entry name" value="WH_DNA-bd_sf"/>
</dbReference>
<dbReference type="PIRSF" id="PIRSF005485">
    <property type="entry name" value="HrcA"/>
    <property type="match status" value="1"/>
</dbReference>
<evidence type="ECO:0000313" key="10">
    <source>
        <dbReference type="Proteomes" id="UP000830835"/>
    </source>
</evidence>
<evidence type="ECO:0000259" key="8">
    <source>
        <dbReference type="Pfam" id="PF08220"/>
    </source>
</evidence>
<evidence type="ECO:0000259" key="7">
    <source>
        <dbReference type="Pfam" id="PF01628"/>
    </source>
</evidence>
<protein>
    <recommendedName>
        <fullName evidence="5">Heat-inducible transcription repressor HrcA</fullName>
    </recommendedName>
</protein>
<dbReference type="InterPro" id="IPR036388">
    <property type="entry name" value="WH-like_DNA-bd_sf"/>
</dbReference>
<dbReference type="EMBL" id="JAFIRA010000038">
    <property type="protein sequence ID" value="MCJ2543860.1"/>
    <property type="molecule type" value="Genomic_DNA"/>
</dbReference>
<dbReference type="RefSeq" id="WP_244351815.1">
    <property type="nucleotide sequence ID" value="NZ_JAFIRA010000038.1"/>
</dbReference>
<dbReference type="InterPro" id="IPR021153">
    <property type="entry name" value="HrcA_C"/>
</dbReference>
<keyword evidence="3 5" id="KW-0346">Stress response</keyword>
<accession>A0ABT0CDJ1</accession>
<evidence type="ECO:0000313" key="9">
    <source>
        <dbReference type="EMBL" id="MCJ2543860.1"/>
    </source>
</evidence>
<dbReference type="Gene3D" id="1.10.10.10">
    <property type="entry name" value="Winged helix-like DNA-binding domain superfamily/Winged helix DNA-binding domain"/>
    <property type="match status" value="1"/>
</dbReference>
<dbReference type="InterPro" id="IPR029016">
    <property type="entry name" value="GAF-like_dom_sf"/>
</dbReference>
<comment type="function">
    <text evidence="5">Negative regulator of class I heat shock genes (grpE-dnaK-dnaJ and groELS operons). Prevents heat-shock induction of these operons.</text>
</comment>
<name>A0ABT0CDJ1_THEVL</name>
<dbReference type="InterPro" id="IPR023120">
    <property type="entry name" value="WHTH_transcript_rep_HrcA_IDD"/>
</dbReference>
<feature type="domain" description="Heat-inducible transcription repressor HrcA C-terminal" evidence="7">
    <location>
        <begin position="121"/>
        <end position="373"/>
    </location>
</feature>
<evidence type="ECO:0000256" key="2">
    <source>
        <dbReference type="ARBA" id="ARBA00023015"/>
    </source>
</evidence>
<evidence type="ECO:0000256" key="5">
    <source>
        <dbReference type="HAMAP-Rule" id="MF_00081"/>
    </source>
</evidence>
<evidence type="ECO:0000256" key="3">
    <source>
        <dbReference type="ARBA" id="ARBA00023016"/>
    </source>
</evidence>
<gene>
    <name evidence="5 9" type="primary">hrcA</name>
    <name evidence="9" type="ORF">JX360_13275</name>
</gene>
<proteinExistence type="inferred from homology"/>
<dbReference type="SUPFAM" id="SSF55781">
    <property type="entry name" value="GAF domain-like"/>
    <property type="match status" value="1"/>
</dbReference>